<name>A0A0E9SI10_ANGAN</name>
<keyword evidence="1" id="KW-0472">Membrane</keyword>
<feature type="transmembrane region" description="Helical" evidence="1">
    <location>
        <begin position="36"/>
        <end position="56"/>
    </location>
</feature>
<keyword evidence="1" id="KW-0812">Transmembrane</keyword>
<accession>A0A0E9SI10</accession>
<proteinExistence type="predicted"/>
<reference evidence="2" key="1">
    <citation type="submission" date="2014-11" db="EMBL/GenBank/DDBJ databases">
        <authorList>
            <person name="Amaro Gonzalez C."/>
        </authorList>
    </citation>
    <scope>NUCLEOTIDE SEQUENCE</scope>
</reference>
<sequence length="73" mass="8665">MLVALKIIKSRLQDPNNAFACRNTEKLARCKTEWRFVWFTQAFIFMLYKYCIYSSLKILSMSSTIFPHTSQFS</sequence>
<dbReference type="AlphaFoldDB" id="A0A0E9SI10"/>
<keyword evidence="1" id="KW-1133">Transmembrane helix</keyword>
<organism evidence="2">
    <name type="scientific">Anguilla anguilla</name>
    <name type="common">European freshwater eel</name>
    <name type="synonym">Muraena anguilla</name>
    <dbReference type="NCBI Taxonomy" id="7936"/>
    <lineage>
        <taxon>Eukaryota</taxon>
        <taxon>Metazoa</taxon>
        <taxon>Chordata</taxon>
        <taxon>Craniata</taxon>
        <taxon>Vertebrata</taxon>
        <taxon>Euteleostomi</taxon>
        <taxon>Actinopterygii</taxon>
        <taxon>Neopterygii</taxon>
        <taxon>Teleostei</taxon>
        <taxon>Anguilliformes</taxon>
        <taxon>Anguillidae</taxon>
        <taxon>Anguilla</taxon>
    </lineage>
</organism>
<protein>
    <submittedName>
        <fullName evidence="2">Uncharacterized protein</fullName>
    </submittedName>
</protein>
<evidence type="ECO:0000256" key="1">
    <source>
        <dbReference type="SAM" id="Phobius"/>
    </source>
</evidence>
<reference evidence="2" key="2">
    <citation type="journal article" date="2015" name="Fish Shellfish Immunol.">
        <title>Early steps in the European eel (Anguilla anguilla)-Vibrio vulnificus interaction in the gills: Role of the RtxA13 toxin.</title>
        <authorList>
            <person name="Callol A."/>
            <person name="Pajuelo D."/>
            <person name="Ebbesson L."/>
            <person name="Teles M."/>
            <person name="MacKenzie S."/>
            <person name="Amaro C."/>
        </authorList>
    </citation>
    <scope>NUCLEOTIDE SEQUENCE</scope>
</reference>
<evidence type="ECO:0000313" key="2">
    <source>
        <dbReference type="EMBL" id="JAH40290.1"/>
    </source>
</evidence>
<dbReference type="EMBL" id="GBXM01068287">
    <property type="protein sequence ID" value="JAH40290.1"/>
    <property type="molecule type" value="Transcribed_RNA"/>
</dbReference>